<evidence type="ECO:0000256" key="9">
    <source>
        <dbReference type="ARBA" id="ARBA00025467"/>
    </source>
</evidence>
<dbReference type="InterPro" id="IPR017998">
    <property type="entry name" value="Chaperone_TCP-1"/>
</dbReference>
<dbReference type="GO" id="GO:0016887">
    <property type="term" value="F:ATP hydrolysis activity"/>
    <property type="evidence" value="ECO:0007669"/>
    <property type="project" value="InterPro"/>
</dbReference>
<dbReference type="EMBL" id="CYKH01000792">
    <property type="protein sequence ID" value="CUG40809.1"/>
    <property type="molecule type" value="Genomic_DNA"/>
</dbReference>
<dbReference type="PRINTS" id="PR00304">
    <property type="entry name" value="TCOMPLEXTCP1"/>
</dbReference>
<comment type="subunit">
    <text evidence="11">Heterooligomeric complex that forms two stacked rings.</text>
</comment>
<dbReference type="SUPFAM" id="SSF48592">
    <property type="entry name" value="GroEL equatorial domain-like"/>
    <property type="match status" value="1"/>
</dbReference>
<dbReference type="CDD" id="cd03340">
    <property type="entry name" value="TCP1_eta"/>
    <property type="match status" value="1"/>
</dbReference>
<dbReference type="NCBIfam" id="NF041082">
    <property type="entry name" value="thermosome_alpha"/>
    <property type="match status" value="1"/>
</dbReference>
<dbReference type="Gene3D" id="3.30.260.10">
    <property type="entry name" value="TCP-1-like chaperonin intermediate domain"/>
    <property type="match status" value="1"/>
</dbReference>
<dbReference type="PROSITE" id="PS00751">
    <property type="entry name" value="TCP1_2"/>
    <property type="match status" value="1"/>
</dbReference>
<dbReference type="InterPro" id="IPR027413">
    <property type="entry name" value="GROEL-like_equatorial_sf"/>
</dbReference>
<sequence>MFQPQLVLLREGTDTSQGKPQLVSNINACINIVDTVRTTLGPCGMDKLIHNGREVNISNDGATIMNLLEIVHPAAKCLVDIAKAQDNEVGDGTTSVVILAGEFLKEAKQCVEDGIAPQVIIKAYRTALAEASKVLESLSVPFSSQNVSNKELLQRCAQTALNSKLINTEREFFGKMAVDAVSALDQDLDLDMIGIKKVTGGSMRDSILIDGVAFKKTFSYAGFEQQRKKFDNPKVLLLNVELELKAEKDNAEVRVKDPKQYQSIVDAEWKIIYEKLEKCVASGAQIVLSKLPIGDLATQYFADRDIFCAGRVAPDDLQRVVLATGGVVQSTTSNIPASALGDCTLFEERQIGNERYNFFTGCKNSKTATIILRGGAQQFIDEADRSLHDAICIVKRALKTGSVVGGGGAIEMEISKALRDYSRRIRGKEQMVIGGFARALEIIPRQLAENAGHDSTDVLNKLRQKHYVAEGDAGRWFGVDIMNGGICNTFETFVWEPTLVKRNALASATEAACLILSIDETVKNAESDAAKKEAAGRGRGGAGMPLSKSGMGGMFAGAPGVSKMKGKAGRTSWEITQRA</sequence>
<dbReference type="NCBIfam" id="NF041083">
    <property type="entry name" value="thermosome_beta"/>
    <property type="match status" value="1"/>
</dbReference>
<dbReference type="FunFam" id="3.30.260.10:FF:000022">
    <property type="entry name" value="T-complex protein 1 subunit eta"/>
    <property type="match status" value="1"/>
</dbReference>
<keyword evidence="8 10" id="KW-0143">Chaperone</keyword>
<dbReference type="InterPro" id="IPR053374">
    <property type="entry name" value="TCP-1_chaperonin"/>
</dbReference>
<keyword evidence="3 11" id="KW-0963">Cytoplasm</keyword>
<reference evidence="14" key="1">
    <citation type="submission" date="2015-09" db="EMBL/GenBank/DDBJ databases">
        <authorList>
            <consortium name="Pathogen Informatics"/>
        </authorList>
    </citation>
    <scope>NUCLEOTIDE SEQUENCE [LARGE SCALE GENOMIC DNA]</scope>
    <source>
        <strain evidence="14">Lake Konstanz</strain>
    </source>
</reference>
<evidence type="ECO:0000256" key="12">
    <source>
        <dbReference type="SAM" id="MobiDB-lite"/>
    </source>
</evidence>
<gene>
    <name evidence="13" type="ORF">BSAL_05370</name>
</gene>
<organism evidence="13 14">
    <name type="scientific">Bodo saltans</name>
    <name type="common">Flagellated protozoan</name>
    <dbReference type="NCBI Taxonomy" id="75058"/>
    <lineage>
        <taxon>Eukaryota</taxon>
        <taxon>Discoba</taxon>
        <taxon>Euglenozoa</taxon>
        <taxon>Kinetoplastea</taxon>
        <taxon>Metakinetoplastina</taxon>
        <taxon>Eubodonida</taxon>
        <taxon>Bodonidae</taxon>
        <taxon>Bodo</taxon>
    </lineage>
</organism>
<comment type="function">
    <text evidence="11">Molecular chaperone; assists the folding of proteins upon ATP hydrolysis. Known to play a role, in vitro, in the folding of actin and tubulin.</text>
</comment>
<dbReference type="VEuPathDB" id="TriTrypDB:BSAL_05370"/>
<dbReference type="PROSITE" id="PS00995">
    <property type="entry name" value="TCP1_3"/>
    <property type="match status" value="1"/>
</dbReference>
<name>A0A0S4J2A3_BODSA</name>
<dbReference type="Proteomes" id="UP000051952">
    <property type="component" value="Unassembled WGS sequence"/>
</dbReference>
<keyword evidence="7" id="KW-0346">Stress response</keyword>
<dbReference type="InterPro" id="IPR002194">
    <property type="entry name" value="Chaperonin_TCP-1_CS"/>
</dbReference>
<evidence type="ECO:0000313" key="14">
    <source>
        <dbReference type="Proteomes" id="UP000051952"/>
    </source>
</evidence>
<dbReference type="Gene3D" id="3.50.7.10">
    <property type="entry name" value="GroEL"/>
    <property type="match status" value="1"/>
</dbReference>
<proteinExistence type="inferred from homology"/>
<protein>
    <recommendedName>
        <fullName evidence="11">T-complex protein 1 subunit eta</fullName>
        <shortName evidence="11">TCP-1-eta</shortName>
    </recommendedName>
    <alternativeName>
        <fullName evidence="11">CCT-eta</fullName>
    </alternativeName>
</protein>
<evidence type="ECO:0000256" key="11">
    <source>
        <dbReference type="RuleBase" id="RU365042"/>
    </source>
</evidence>
<keyword evidence="6" id="KW-0809">Transit peptide</keyword>
<dbReference type="PANTHER" id="PTHR11353">
    <property type="entry name" value="CHAPERONIN"/>
    <property type="match status" value="1"/>
</dbReference>
<dbReference type="SUPFAM" id="SSF52029">
    <property type="entry name" value="GroEL apical domain-like"/>
    <property type="match status" value="1"/>
</dbReference>
<evidence type="ECO:0000256" key="4">
    <source>
        <dbReference type="ARBA" id="ARBA00022741"/>
    </source>
</evidence>
<dbReference type="InterPro" id="IPR054827">
    <property type="entry name" value="thermosome_alpha"/>
</dbReference>
<dbReference type="OrthoDB" id="1935484at2759"/>
<feature type="region of interest" description="Disordered" evidence="12">
    <location>
        <begin position="557"/>
        <end position="579"/>
    </location>
</feature>
<dbReference type="GO" id="GO:0005832">
    <property type="term" value="C:chaperonin-containing T-complex"/>
    <property type="evidence" value="ECO:0007669"/>
    <property type="project" value="UniProtKB-ARBA"/>
</dbReference>
<keyword evidence="14" id="KW-1185">Reference proteome</keyword>
<accession>A0A0S4J2A3</accession>
<evidence type="ECO:0000256" key="2">
    <source>
        <dbReference type="ARBA" id="ARBA00008020"/>
    </source>
</evidence>
<dbReference type="PROSITE" id="PS00750">
    <property type="entry name" value="TCP1_1"/>
    <property type="match status" value="1"/>
</dbReference>
<dbReference type="FunFam" id="3.50.7.10:FF:000006">
    <property type="entry name" value="T-complex protein 1 subunit eta"/>
    <property type="match status" value="1"/>
</dbReference>
<keyword evidence="5 10" id="KW-0067">ATP-binding</keyword>
<keyword evidence="4 10" id="KW-0547">Nucleotide-binding</keyword>
<comment type="function">
    <text evidence="9">Implicated in mitochondrial protein import and macromolecular assembly. May facilitate the correct folding of imported proteins. May also prevent misfolding and promote the refolding and proper assembly of unfolded polypeptides generated under stress conditions in the mitochondrial matrix.</text>
</comment>
<dbReference type="InterPro" id="IPR002423">
    <property type="entry name" value="Cpn60/GroEL/TCP-1"/>
</dbReference>
<dbReference type="GO" id="GO:0140662">
    <property type="term" value="F:ATP-dependent protein folding chaperone"/>
    <property type="evidence" value="ECO:0007669"/>
    <property type="project" value="InterPro"/>
</dbReference>
<dbReference type="Pfam" id="PF00118">
    <property type="entry name" value="Cpn60_TCP1"/>
    <property type="match status" value="1"/>
</dbReference>
<dbReference type="GO" id="GO:0051082">
    <property type="term" value="F:unfolded protein binding"/>
    <property type="evidence" value="ECO:0007669"/>
    <property type="project" value="InterPro"/>
</dbReference>
<dbReference type="FunFam" id="1.10.560.10:FF:000017">
    <property type="entry name" value="T-complex protein 1 subunit eta"/>
    <property type="match status" value="1"/>
</dbReference>
<dbReference type="InterPro" id="IPR027410">
    <property type="entry name" value="TCP-1-like_intermed_sf"/>
</dbReference>
<dbReference type="Gene3D" id="1.10.560.10">
    <property type="entry name" value="GroEL-like equatorial domain"/>
    <property type="match status" value="1"/>
</dbReference>
<dbReference type="OMA" id="HRKGNTW"/>
<evidence type="ECO:0000256" key="5">
    <source>
        <dbReference type="ARBA" id="ARBA00022840"/>
    </source>
</evidence>
<evidence type="ECO:0000256" key="3">
    <source>
        <dbReference type="ARBA" id="ARBA00022490"/>
    </source>
</evidence>
<evidence type="ECO:0000256" key="1">
    <source>
        <dbReference type="ARBA" id="ARBA00004496"/>
    </source>
</evidence>
<dbReference type="NCBIfam" id="TIGR02345">
    <property type="entry name" value="chap_CCT_eta"/>
    <property type="match status" value="1"/>
</dbReference>
<dbReference type="InterPro" id="IPR027409">
    <property type="entry name" value="GroEL-like_apical_dom_sf"/>
</dbReference>
<dbReference type="AlphaFoldDB" id="A0A0S4J2A3"/>
<comment type="subcellular location">
    <subcellularLocation>
        <location evidence="1 11">Cytoplasm</location>
    </subcellularLocation>
</comment>
<evidence type="ECO:0000256" key="6">
    <source>
        <dbReference type="ARBA" id="ARBA00022946"/>
    </source>
</evidence>
<evidence type="ECO:0000313" key="13">
    <source>
        <dbReference type="EMBL" id="CUG40809.1"/>
    </source>
</evidence>
<evidence type="ECO:0000256" key="7">
    <source>
        <dbReference type="ARBA" id="ARBA00023016"/>
    </source>
</evidence>
<dbReference type="SUPFAM" id="SSF54849">
    <property type="entry name" value="GroEL-intermediate domain like"/>
    <property type="match status" value="1"/>
</dbReference>
<dbReference type="InterPro" id="IPR012720">
    <property type="entry name" value="Chap_CCT_eta"/>
</dbReference>
<evidence type="ECO:0000256" key="8">
    <source>
        <dbReference type="ARBA" id="ARBA00023186"/>
    </source>
</evidence>
<evidence type="ECO:0000256" key="10">
    <source>
        <dbReference type="RuleBase" id="RU004187"/>
    </source>
</evidence>
<dbReference type="GO" id="GO:0005524">
    <property type="term" value="F:ATP binding"/>
    <property type="evidence" value="ECO:0007669"/>
    <property type="project" value="UniProtKB-KW"/>
</dbReference>
<comment type="similarity">
    <text evidence="2 10">Belongs to the TCP-1 chaperonin family.</text>
</comment>